<gene>
    <name evidence="1" type="ORF">A3Q41_04918</name>
    <name evidence="2" type="ORF">A3Q41_05053</name>
</gene>
<name>A0A143QTW9_RHOFA</name>
<sequence>MTSVAQPRTLPPGSTCNPGTALCTSVNDRVAGLAVCSLPAVPRHSHHRLICEETGSVIGEWTDTDAAFLEPLSRSPLFSHVA</sequence>
<reference evidence="3" key="2">
    <citation type="submission" date="2016-04" db="EMBL/GenBank/DDBJ databases">
        <title>Complete Genome and Plasmid Sequences for Rhodococcus fascians D188 and Draft Sequences for Rhodococcus spp. Isolates PBTS 1 and PBTS 2.</title>
        <authorList>
            <person name="Stamer R."/>
            <person name="Vereecke D."/>
            <person name="Zhang Y."/>
            <person name="Schilkey F."/>
            <person name="Devitt N."/>
            <person name="Randall J."/>
        </authorList>
    </citation>
    <scope>NUCLEOTIDE SEQUENCE [LARGE SCALE GENOMIC DNA]</scope>
    <source>
        <strain evidence="3">PBTS2</strain>
        <plasmid evidence="3">unnamed1</plasmid>
    </source>
</reference>
<geneLocation type="plasmid" evidence="2 3">
    <name>unnamed1</name>
</geneLocation>
<organism evidence="2 3">
    <name type="scientific">Rhodococcoides fascians</name>
    <name type="common">Rhodococcus fascians</name>
    <dbReference type="NCBI Taxonomy" id="1828"/>
    <lineage>
        <taxon>Bacteria</taxon>
        <taxon>Bacillati</taxon>
        <taxon>Actinomycetota</taxon>
        <taxon>Actinomycetes</taxon>
        <taxon>Mycobacteriales</taxon>
        <taxon>Nocardiaceae</taxon>
        <taxon>Rhodococcoides</taxon>
    </lineage>
</organism>
<dbReference type="KEGG" id="rhs:A3Q41_04918"/>
<dbReference type="Proteomes" id="UP000076038">
    <property type="component" value="Plasmid unnamed1"/>
</dbReference>
<dbReference type="AlphaFoldDB" id="A0A143QTW9"/>
<keyword evidence="2" id="KW-0614">Plasmid</keyword>
<dbReference type="PATRIC" id="fig|1653479.3.peg.4981"/>
<evidence type="ECO:0000313" key="3">
    <source>
        <dbReference type="Proteomes" id="UP000076038"/>
    </source>
</evidence>
<dbReference type="EMBL" id="CP015221">
    <property type="protein sequence ID" value="AMY26173.1"/>
    <property type="molecule type" value="Genomic_DNA"/>
</dbReference>
<proteinExistence type="predicted"/>
<keyword evidence="3" id="KW-1185">Reference proteome</keyword>
<evidence type="ECO:0000313" key="2">
    <source>
        <dbReference type="EMBL" id="AMY26308.1"/>
    </source>
</evidence>
<dbReference type="KEGG" id="rhs:A3Q41_05053"/>
<accession>A0A143QTW9</accession>
<reference evidence="2 3" key="1">
    <citation type="journal article" date="2016" name="Genome Announc.">
        <title>Complete Genome and Plasmid Sequences for Rhodococcus fascians D188 and Draft Sequences for Rhodococcus Isolates PBTS 1 and PBTS 2.</title>
        <authorList>
            <person name="Stamler R.A."/>
            <person name="Vereecke D."/>
            <person name="Zhang Y."/>
            <person name="Schilkey F."/>
            <person name="Devitt N."/>
            <person name="Randall J.J."/>
        </authorList>
    </citation>
    <scope>NUCLEOTIDE SEQUENCE [LARGE SCALE GENOMIC DNA]</scope>
    <source>
        <strain evidence="2 3">PBTS2</strain>
        <plasmid evidence="2">unnamed1</plasmid>
    </source>
</reference>
<dbReference type="EMBL" id="CP015221">
    <property type="protein sequence ID" value="AMY26308.1"/>
    <property type="molecule type" value="Genomic_DNA"/>
</dbReference>
<protein>
    <submittedName>
        <fullName evidence="2">Uncharacterized protein</fullName>
    </submittedName>
</protein>
<reference evidence="2" key="3">
    <citation type="submission" date="2016-04" db="EMBL/GenBank/DDBJ databases">
        <authorList>
            <person name="Evans L.H."/>
            <person name="Alamgir A."/>
            <person name="Owens N."/>
            <person name="Weber N.D."/>
            <person name="Virtaneva K."/>
            <person name="Barbian K."/>
            <person name="Babar A."/>
            <person name="Rosenke K."/>
        </authorList>
    </citation>
    <scope>NUCLEOTIDE SEQUENCE</scope>
    <source>
        <strain evidence="2">PBTS2</strain>
        <plasmid evidence="2">unnamed1</plasmid>
    </source>
</reference>
<evidence type="ECO:0000313" key="1">
    <source>
        <dbReference type="EMBL" id="AMY26173.1"/>
    </source>
</evidence>